<dbReference type="InterPro" id="IPR001628">
    <property type="entry name" value="Znf_hrmn_rcpt"/>
</dbReference>
<feature type="transmembrane region" description="Helical" evidence="10">
    <location>
        <begin position="93"/>
        <end position="112"/>
    </location>
</feature>
<accession>A0A0Q3X6I3</accession>
<dbReference type="GO" id="GO:0043565">
    <property type="term" value="F:sequence-specific DNA binding"/>
    <property type="evidence" value="ECO:0007669"/>
    <property type="project" value="InterPro"/>
</dbReference>
<evidence type="ECO:0000313" key="14">
    <source>
        <dbReference type="Proteomes" id="UP000051836"/>
    </source>
</evidence>
<dbReference type="OrthoDB" id="5873264at2759"/>
<dbReference type="CDD" id="cd06958">
    <property type="entry name" value="NR_DBD_COUP_TF"/>
    <property type="match status" value="1"/>
</dbReference>
<feature type="transmembrane region" description="Helical" evidence="10">
    <location>
        <begin position="38"/>
        <end position="61"/>
    </location>
</feature>
<dbReference type="SMART" id="SM00399">
    <property type="entry name" value="ZnF_C4"/>
    <property type="match status" value="1"/>
</dbReference>
<dbReference type="Pfam" id="PF00105">
    <property type="entry name" value="zf-C4"/>
    <property type="match status" value="1"/>
</dbReference>
<name>A0A0Q3X6I3_AMAAE</name>
<evidence type="ECO:0000256" key="5">
    <source>
        <dbReference type="ARBA" id="ARBA00023015"/>
    </source>
</evidence>
<dbReference type="Proteomes" id="UP000051836">
    <property type="component" value="Unassembled WGS sequence"/>
</dbReference>
<dbReference type="SUPFAM" id="SSF48508">
    <property type="entry name" value="Nuclear receptor ligand-binding domain"/>
    <property type="match status" value="1"/>
</dbReference>
<keyword evidence="14" id="KW-1185">Reference proteome</keyword>
<gene>
    <name evidence="13" type="ORF">AAES_20186</name>
</gene>
<keyword evidence="6" id="KW-0238">DNA-binding</keyword>
<keyword evidence="5" id="KW-0805">Transcription regulation</keyword>
<dbReference type="InterPro" id="IPR001723">
    <property type="entry name" value="Nuclear_hrmn_rcpt"/>
</dbReference>
<feature type="domain" description="Nuclear receptor" evidence="11">
    <location>
        <begin position="93"/>
        <end position="189"/>
    </location>
</feature>
<evidence type="ECO:0000256" key="9">
    <source>
        <dbReference type="ARBA" id="ARBA00023242"/>
    </source>
</evidence>
<dbReference type="PRINTS" id="PR00047">
    <property type="entry name" value="STROIDFINGER"/>
</dbReference>
<dbReference type="Gene3D" id="3.30.50.10">
    <property type="entry name" value="Erythroid Transcription Factor GATA-1, subunit A"/>
    <property type="match status" value="1"/>
</dbReference>
<dbReference type="GO" id="GO:0022857">
    <property type="term" value="F:transmembrane transporter activity"/>
    <property type="evidence" value="ECO:0007669"/>
    <property type="project" value="InterPro"/>
</dbReference>
<sequence>MPTDLFEYKFINSQVVNSTFLHNKEGCQLDFSDDNNAYMIYFVSFLGTLAVLPGNIVSALLMDKIGRLRMLAGSSVMSCVSCFFLSFGNSESAMIALLCLFGGVSIASWNALDVLTVELYPSDKSGKHYGQVTCEGCKSFFKRSVRRNLAYSCRGGRDCPVDQPHRNQCQYCRLRKCLRVGMRREAVQRGRMAQGPPSPGQCPAVPGDPYGGRGCLSSFISVLLRAEPYPPARYGARALQPGVVVGIESICELAARLLFGAVEWAKGIVPFFPELPLSDQVALLRLGWSELFVLNAAQAALPVHAAPVLAAAGLHAAPVAADRAVAFMDHVRLFQEQVERLRVLQADAAEFACLKAVALFSPGVNGCEGNEWEQAQVALQEHVRRRHPAQRGRFGRLLLRLPALRSVPAPGIQQLFFSRLVGETPIETLIRDMLLAGAGLGWP</sequence>
<dbReference type="STRING" id="12930.A0A0Q3X6I3"/>
<dbReference type="SUPFAM" id="SSF57716">
    <property type="entry name" value="Glucocorticoid receptor-like (DNA-binding domain)"/>
    <property type="match status" value="1"/>
</dbReference>
<comment type="caution">
    <text evidence="13">The sequence shown here is derived from an EMBL/GenBank/DDBJ whole genome shotgun (WGS) entry which is preliminary data.</text>
</comment>
<dbReference type="PRINTS" id="PR00398">
    <property type="entry name" value="STRDHORMONER"/>
</dbReference>
<dbReference type="GO" id="GO:0003700">
    <property type="term" value="F:DNA-binding transcription factor activity"/>
    <property type="evidence" value="ECO:0007669"/>
    <property type="project" value="InterPro"/>
</dbReference>
<keyword evidence="10" id="KW-0472">Membrane</keyword>
<dbReference type="PROSITE" id="PS51030">
    <property type="entry name" value="NUCLEAR_REC_DBD_2"/>
    <property type="match status" value="1"/>
</dbReference>
<keyword evidence="10" id="KW-0812">Transmembrane</keyword>
<dbReference type="GO" id="GO:0008270">
    <property type="term" value="F:zinc ion binding"/>
    <property type="evidence" value="ECO:0007669"/>
    <property type="project" value="UniProtKB-KW"/>
</dbReference>
<proteinExistence type="predicted"/>
<protein>
    <submittedName>
        <fullName evidence="13">Nuclear receptor subfamily 2 group F member 5 isoform X1</fullName>
    </submittedName>
</protein>
<dbReference type="PROSITE" id="PS51843">
    <property type="entry name" value="NR_LBD"/>
    <property type="match status" value="1"/>
</dbReference>
<dbReference type="GO" id="GO:0016020">
    <property type="term" value="C:membrane"/>
    <property type="evidence" value="ECO:0007669"/>
    <property type="project" value="UniProtKB-SubCell"/>
</dbReference>
<organism evidence="13 14">
    <name type="scientific">Amazona aestiva</name>
    <name type="common">Blue-fronted Amazon parrot</name>
    <dbReference type="NCBI Taxonomy" id="12930"/>
    <lineage>
        <taxon>Eukaryota</taxon>
        <taxon>Metazoa</taxon>
        <taxon>Chordata</taxon>
        <taxon>Craniata</taxon>
        <taxon>Vertebrata</taxon>
        <taxon>Euteleostomi</taxon>
        <taxon>Archelosauria</taxon>
        <taxon>Archosauria</taxon>
        <taxon>Dinosauria</taxon>
        <taxon>Saurischia</taxon>
        <taxon>Theropoda</taxon>
        <taxon>Coelurosauria</taxon>
        <taxon>Aves</taxon>
        <taxon>Neognathae</taxon>
        <taxon>Neoaves</taxon>
        <taxon>Telluraves</taxon>
        <taxon>Australaves</taxon>
        <taxon>Psittaciformes</taxon>
        <taxon>Psittacidae</taxon>
        <taxon>Amazona</taxon>
    </lineage>
</organism>
<dbReference type="SMART" id="SM00430">
    <property type="entry name" value="HOLI"/>
    <property type="match status" value="1"/>
</dbReference>
<evidence type="ECO:0000256" key="10">
    <source>
        <dbReference type="SAM" id="Phobius"/>
    </source>
</evidence>
<evidence type="ECO:0000259" key="11">
    <source>
        <dbReference type="PROSITE" id="PS51030"/>
    </source>
</evidence>
<evidence type="ECO:0000313" key="13">
    <source>
        <dbReference type="EMBL" id="KQL59546.1"/>
    </source>
</evidence>
<keyword evidence="8 13" id="KW-0675">Receptor</keyword>
<dbReference type="PANTHER" id="PTHR24083">
    <property type="entry name" value="NUCLEAR HORMONE RECEPTOR"/>
    <property type="match status" value="1"/>
</dbReference>
<evidence type="ECO:0000256" key="6">
    <source>
        <dbReference type="ARBA" id="ARBA00023125"/>
    </source>
</evidence>
<keyword evidence="7" id="KW-0804">Transcription</keyword>
<dbReference type="Pfam" id="PF00104">
    <property type="entry name" value="Hormone_recep"/>
    <property type="match status" value="1"/>
</dbReference>
<evidence type="ECO:0000256" key="2">
    <source>
        <dbReference type="ARBA" id="ARBA00022723"/>
    </source>
</evidence>
<evidence type="ECO:0000256" key="3">
    <source>
        <dbReference type="ARBA" id="ARBA00022771"/>
    </source>
</evidence>
<keyword evidence="9" id="KW-0539">Nucleus</keyword>
<dbReference type="PRINTS" id="PR01282">
    <property type="entry name" value="COUPTNFACTOR"/>
</dbReference>
<evidence type="ECO:0000256" key="8">
    <source>
        <dbReference type="ARBA" id="ARBA00023170"/>
    </source>
</evidence>
<keyword evidence="4" id="KW-0862">Zinc</keyword>
<feature type="domain" description="NR LBD" evidence="12">
    <location>
        <begin position="215"/>
        <end position="437"/>
    </location>
</feature>
<evidence type="ECO:0000259" key="12">
    <source>
        <dbReference type="PROSITE" id="PS51843"/>
    </source>
</evidence>
<keyword evidence="10" id="KW-1133">Transmembrane helix</keyword>
<dbReference type="InterPro" id="IPR013088">
    <property type="entry name" value="Znf_NHR/GATA"/>
</dbReference>
<dbReference type="AlphaFoldDB" id="A0A0Q3X6I3"/>
<evidence type="ECO:0000256" key="4">
    <source>
        <dbReference type="ARBA" id="ARBA00022833"/>
    </source>
</evidence>
<dbReference type="SUPFAM" id="SSF103473">
    <property type="entry name" value="MFS general substrate transporter"/>
    <property type="match status" value="1"/>
</dbReference>
<keyword evidence="3" id="KW-0863">Zinc-finger</keyword>
<evidence type="ECO:0000256" key="7">
    <source>
        <dbReference type="ARBA" id="ARBA00023163"/>
    </source>
</evidence>
<dbReference type="InterPro" id="IPR035500">
    <property type="entry name" value="NHR-like_dom_sf"/>
</dbReference>
<dbReference type="InterPro" id="IPR000536">
    <property type="entry name" value="Nucl_hrmn_rcpt_lig-bd"/>
</dbReference>
<dbReference type="InterPro" id="IPR050274">
    <property type="entry name" value="Nuclear_hormone_rcpt_NR2"/>
</dbReference>
<comment type="subcellular location">
    <subcellularLocation>
        <location evidence="1">Membrane</location>
        <topology evidence="1">Multi-pass membrane protein</topology>
    </subcellularLocation>
</comment>
<reference evidence="13 14" key="1">
    <citation type="submission" date="2015-10" db="EMBL/GenBank/DDBJ databases">
        <authorList>
            <person name="Gilbert D.G."/>
        </authorList>
    </citation>
    <scope>NUCLEOTIDE SEQUENCE [LARGE SCALE GENOMIC DNA]</scope>
    <source>
        <strain evidence="13">FVVF132</strain>
    </source>
</reference>
<dbReference type="EMBL" id="LMAW01000312">
    <property type="protein sequence ID" value="KQL59546.1"/>
    <property type="molecule type" value="Genomic_DNA"/>
</dbReference>
<dbReference type="Gene3D" id="1.10.565.10">
    <property type="entry name" value="Retinoid X Receptor"/>
    <property type="match status" value="1"/>
</dbReference>
<evidence type="ECO:0000256" key="1">
    <source>
        <dbReference type="ARBA" id="ARBA00004141"/>
    </source>
</evidence>
<keyword evidence="2" id="KW-0479">Metal-binding</keyword>
<dbReference type="InterPro" id="IPR036259">
    <property type="entry name" value="MFS_trans_sf"/>
</dbReference>